<keyword evidence="3" id="KW-1185">Reference proteome</keyword>
<dbReference type="HOGENOM" id="CLU_2049647_0_0_1"/>
<proteinExistence type="predicted"/>
<feature type="compositionally biased region" description="Low complexity" evidence="1">
    <location>
        <begin position="41"/>
        <end position="52"/>
    </location>
</feature>
<dbReference type="EMBL" id="KB446538">
    <property type="protein sequence ID" value="EME44858.1"/>
    <property type="molecule type" value="Genomic_DNA"/>
</dbReference>
<sequence length="120" mass="13446">MISLAMSVSQCILQWRGPYHCPSTLEPEKGLFDKRRHQNISKPQPQSRGSPSRPKDSWETWPIYTTKSLKPESTSPTISTVHHPNVSDIGATMTSELSTSRTQTVTNIDSVPKGLRRESI</sequence>
<evidence type="ECO:0000256" key="1">
    <source>
        <dbReference type="SAM" id="MobiDB-lite"/>
    </source>
</evidence>
<evidence type="ECO:0000313" key="3">
    <source>
        <dbReference type="Proteomes" id="UP000016933"/>
    </source>
</evidence>
<gene>
    <name evidence="2" type="ORF">DOTSEDRAFT_70798</name>
</gene>
<dbReference type="Proteomes" id="UP000016933">
    <property type="component" value="Unassembled WGS sequence"/>
</dbReference>
<organism evidence="2 3">
    <name type="scientific">Dothistroma septosporum (strain NZE10 / CBS 128990)</name>
    <name type="common">Red band needle blight fungus</name>
    <name type="synonym">Mycosphaerella pini</name>
    <dbReference type="NCBI Taxonomy" id="675120"/>
    <lineage>
        <taxon>Eukaryota</taxon>
        <taxon>Fungi</taxon>
        <taxon>Dikarya</taxon>
        <taxon>Ascomycota</taxon>
        <taxon>Pezizomycotina</taxon>
        <taxon>Dothideomycetes</taxon>
        <taxon>Dothideomycetidae</taxon>
        <taxon>Mycosphaerellales</taxon>
        <taxon>Mycosphaerellaceae</taxon>
        <taxon>Dothistroma</taxon>
    </lineage>
</organism>
<accession>N1PPJ3</accession>
<feature type="region of interest" description="Disordered" evidence="1">
    <location>
        <begin position="24"/>
        <end position="63"/>
    </location>
</feature>
<feature type="region of interest" description="Disordered" evidence="1">
    <location>
        <begin position="93"/>
        <end position="120"/>
    </location>
</feature>
<reference evidence="3" key="1">
    <citation type="journal article" date="2012" name="PLoS Genet.">
        <title>The genomes of the fungal plant pathogens Cladosporium fulvum and Dothistroma septosporum reveal adaptation to different hosts and lifestyles but also signatures of common ancestry.</title>
        <authorList>
            <person name="de Wit P.J.G.M."/>
            <person name="van der Burgt A."/>
            <person name="Oekmen B."/>
            <person name="Stergiopoulos I."/>
            <person name="Abd-Elsalam K.A."/>
            <person name="Aerts A.L."/>
            <person name="Bahkali A.H."/>
            <person name="Beenen H.G."/>
            <person name="Chettri P."/>
            <person name="Cox M.P."/>
            <person name="Datema E."/>
            <person name="de Vries R.P."/>
            <person name="Dhillon B."/>
            <person name="Ganley A.R."/>
            <person name="Griffiths S.A."/>
            <person name="Guo Y."/>
            <person name="Hamelin R.C."/>
            <person name="Henrissat B."/>
            <person name="Kabir M.S."/>
            <person name="Jashni M.K."/>
            <person name="Kema G."/>
            <person name="Klaubauf S."/>
            <person name="Lapidus A."/>
            <person name="Levasseur A."/>
            <person name="Lindquist E."/>
            <person name="Mehrabi R."/>
            <person name="Ohm R.A."/>
            <person name="Owen T.J."/>
            <person name="Salamov A."/>
            <person name="Schwelm A."/>
            <person name="Schijlen E."/>
            <person name="Sun H."/>
            <person name="van den Burg H.A."/>
            <person name="van Ham R.C.H.J."/>
            <person name="Zhang S."/>
            <person name="Goodwin S.B."/>
            <person name="Grigoriev I.V."/>
            <person name="Collemare J."/>
            <person name="Bradshaw R.E."/>
        </authorList>
    </citation>
    <scope>NUCLEOTIDE SEQUENCE [LARGE SCALE GENOMIC DNA]</scope>
    <source>
        <strain evidence="3">NZE10 / CBS 128990</strain>
    </source>
</reference>
<dbReference type="AlphaFoldDB" id="N1PPJ3"/>
<reference evidence="2 3" key="2">
    <citation type="journal article" date="2012" name="PLoS Pathog.">
        <title>Diverse lifestyles and strategies of plant pathogenesis encoded in the genomes of eighteen Dothideomycetes fungi.</title>
        <authorList>
            <person name="Ohm R.A."/>
            <person name="Feau N."/>
            <person name="Henrissat B."/>
            <person name="Schoch C.L."/>
            <person name="Horwitz B.A."/>
            <person name="Barry K.W."/>
            <person name="Condon B.J."/>
            <person name="Copeland A.C."/>
            <person name="Dhillon B."/>
            <person name="Glaser F."/>
            <person name="Hesse C.N."/>
            <person name="Kosti I."/>
            <person name="LaButti K."/>
            <person name="Lindquist E.A."/>
            <person name="Lucas S."/>
            <person name="Salamov A.A."/>
            <person name="Bradshaw R.E."/>
            <person name="Ciuffetti L."/>
            <person name="Hamelin R.C."/>
            <person name="Kema G.H.J."/>
            <person name="Lawrence C."/>
            <person name="Scott J.A."/>
            <person name="Spatafora J.W."/>
            <person name="Turgeon B.G."/>
            <person name="de Wit P.J.G.M."/>
            <person name="Zhong S."/>
            <person name="Goodwin S.B."/>
            <person name="Grigoriev I.V."/>
        </authorList>
    </citation>
    <scope>NUCLEOTIDE SEQUENCE [LARGE SCALE GENOMIC DNA]</scope>
    <source>
        <strain evidence="3">NZE10 / CBS 128990</strain>
    </source>
</reference>
<protein>
    <submittedName>
        <fullName evidence="2">Uncharacterized protein</fullName>
    </submittedName>
</protein>
<feature type="compositionally biased region" description="Polar residues" evidence="1">
    <location>
        <begin position="93"/>
        <end position="109"/>
    </location>
</feature>
<feature type="region of interest" description="Disordered" evidence="1">
    <location>
        <begin position="68"/>
        <end position="87"/>
    </location>
</feature>
<evidence type="ECO:0000313" key="2">
    <source>
        <dbReference type="EMBL" id="EME44858.1"/>
    </source>
</evidence>
<name>N1PPJ3_DOTSN</name>
<feature type="compositionally biased region" description="Polar residues" evidence="1">
    <location>
        <begin position="68"/>
        <end position="82"/>
    </location>
</feature>